<organism evidence="1 2">
    <name type="scientific">Acrobeloides nanus</name>
    <dbReference type="NCBI Taxonomy" id="290746"/>
    <lineage>
        <taxon>Eukaryota</taxon>
        <taxon>Metazoa</taxon>
        <taxon>Ecdysozoa</taxon>
        <taxon>Nematoda</taxon>
        <taxon>Chromadorea</taxon>
        <taxon>Rhabditida</taxon>
        <taxon>Tylenchina</taxon>
        <taxon>Cephalobomorpha</taxon>
        <taxon>Cephaloboidea</taxon>
        <taxon>Cephalobidae</taxon>
        <taxon>Acrobeloides</taxon>
    </lineage>
</organism>
<reference evidence="2" key="1">
    <citation type="submission" date="2022-11" db="UniProtKB">
        <authorList>
            <consortium name="WormBaseParasite"/>
        </authorList>
    </citation>
    <scope>IDENTIFICATION</scope>
</reference>
<evidence type="ECO:0000313" key="1">
    <source>
        <dbReference type="Proteomes" id="UP000887540"/>
    </source>
</evidence>
<dbReference type="AlphaFoldDB" id="A0A914DUN2"/>
<sequence length="247" mass="29402">MILENGCNLEEKSIQMIFKSLITLSSSKLRILSLQYDCNRREDFTSIFNFIQDYISPSKLHLRAMSRVLYSSDARFYNPDDIETVDYDDYIPTFPSTIHKIYLIHKGGTFNLSFTVVNLLTSLDTKYRIIFGTEYSVYHKMFCKQIIEYYLTFNQPKMLARSIKFKNFENNVLFDDLDQSSFREWLRSLGQKYDFNKVERCEEDKEVYEIKTRNKDRSIRILMSLTERKNAVDNTNEICILKINLFV</sequence>
<keyword evidence="1" id="KW-1185">Reference proteome</keyword>
<protein>
    <submittedName>
        <fullName evidence="2">Uncharacterized protein</fullName>
    </submittedName>
</protein>
<accession>A0A914DUN2</accession>
<dbReference type="WBParaSite" id="ACRNAN_scaffold3981.g27833.t1">
    <property type="protein sequence ID" value="ACRNAN_scaffold3981.g27833.t1"/>
    <property type="gene ID" value="ACRNAN_scaffold3981.g27833"/>
</dbReference>
<name>A0A914DUN2_9BILA</name>
<dbReference type="Proteomes" id="UP000887540">
    <property type="component" value="Unplaced"/>
</dbReference>
<evidence type="ECO:0000313" key="2">
    <source>
        <dbReference type="WBParaSite" id="ACRNAN_scaffold3981.g27833.t1"/>
    </source>
</evidence>
<proteinExistence type="predicted"/>